<comment type="similarity">
    <text evidence="3">Belongs to the universal ribosomal protein uL15 family.</text>
</comment>
<dbReference type="GO" id="GO:1990904">
    <property type="term" value="C:ribonucleoprotein complex"/>
    <property type="evidence" value="ECO:0007669"/>
    <property type="project" value="UniProtKB-KW"/>
</dbReference>
<accession>A0A832V045</accession>
<protein>
    <submittedName>
        <fullName evidence="5">50S ribosomal protein L18e</fullName>
    </submittedName>
</protein>
<evidence type="ECO:0000313" key="6">
    <source>
        <dbReference type="Proteomes" id="UP000604391"/>
    </source>
</evidence>
<dbReference type="Proteomes" id="UP000604391">
    <property type="component" value="Unassembled WGS sequence"/>
</dbReference>
<dbReference type="InterPro" id="IPR001196">
    <property type="entry name" value="Ribosomal_uL15_CS"/>
</dbReference>
<dbReference type="Pfam" id="PF00828">
    <property type="entry name" value="Ribosomal_L27A"/>
    <property type="match status" value="1"/>
</dbReference>
<dbReference type="EMBL" id="DVAD01000014">
    <property type="protein sequence ID" value="HIJ99635.1"/>
    <property type="molecule type" value="Genomic_DNA"/>
</dbReference>
<evidence type="ECO:0000256" key="3">
    <source>
        <dbReference type="RuleBase" id="RU003888"/>
    </source>
</evidence>
<dbReference type="Gene3D" id="3.100.10.10">
    <property type="match status" value="1"/>
</dbReference>
<evidence type="ECO:0000256" key="2">
    <source>
        <dbReference type="ARBA" id="ARBA00023274"/>
    </source>
</evidence>
<dbReference type="GO" id="GO:0006412">
    <property type="term" value="P:translation"/>
    <property type="evidence" value="ECO:0007669"/>
    <property type="project" value="InterPro"/>
</dbReference>
<keyword evidence="6" id="KW-1185">Reference proteome</keyword>
<evidence type="ECO:0000256" key="1">
    <source>
        <dbReference type="ARBA" id="ARBA00022980"/>
    </source>
</evidence>
<evidence type="ECO:0000313" key="5">
    <source>
        <dbReference type="EMBL" id="HIJ99635.1"/>
    </source>
</evidence>
<evidence type="ECO:0000259" key="4">
    <source>
        <dbReference type="Pfam" id="PF00828"/>
    </source>
</evidence>
<comment type="caution">
    <text evidence="5">The sequence shown here is derived from an EMBL/GenBank/DDBJ whole genome shotgun (WGS) entry which is preliminary data.</text>
</comment>
<dbReference type="PROSITE" id="PS00475">
    <property type="entry name" value="RIBOSOMAL_L15"/>
    <property type="match status" value="1"/>
</dbReference>
<proteinExistence type="inferred from homology"/>
<keyword evidence="2 3" id="KW-0687">Ribonucleoprotein</keyword>
<name>A0A832V045_9ARCH</name>
<sequence>MKDSFATAIMGELERAGRGKDEKFLGNISRLMGKPRKNLASVNLSKLDRITKKGEVIVVPGKLLGTGSLDHKLEIYSFGASKAAVVGVEKSGGSISPILEIAKKHPKGTGVRIIK</sequence>
<dbReference type="SUPFAM" id="SSF52080">
    <property type="entry name" value="Ribosomal proteins L15p and L18e"/>
    <property type="match status" value="1"/>
</dbReference>
<dbReference type="GO" id="GO:0003735">
    <property type="term" value="F:structural constituent of ribosome"/>
    <property type="evidence" value="ECO:0007669"/>
    <property type="project" value="InterPro"/>
</dbReference>
<reference evidence="5 6" key="1">
    <citation type="journal article" name="Nat. Commun.">
        <title>Undinarchaeota illuminate DPANN phylogeny and the impact of gene transfer on archaeal evolution.</title>
        <authorList>
            <person name="Dombrowski N."/>
            <person name="Williams T.A."/>
            <person name="Sun J."/>
            <person name="Woodcroft B.J."/>
            <person name="Lee J.H."/>
            <person name="Minh B.Q."/>
            <person name="Rinke C."/>
            <person name="Spang A."/>
        </authorList>
    </citation>
    <scope>NUCLEOTIDE SEQUENCE [LARGE SCALE GENOMIC DNA]</scope>
    <source>
        <strain evidence="5">MAG_bin17</strain>
    </source>
</reference>
<dbReference type="AlphaFoldDB" id="A0A832V045"/>
<feature type="domain" description="Large ribosomal subunit protein uL15/eL18" evidence="4">
    <location>
        <begin position="42"/>
        <end position="95"/>
    </location>
</feature>
<gene>
    <name evidence="5" type="ORF">H1011_02320</name>
</gene>
<dbReference type="NCBIfam" id="NF003079">
    <property type="entry name" value="PRK04005.1"/>
    <property type="match status" value="1"/>
</dbReference>
<dbReference type="InterPro" id="IPR021131">
    <property type="entry name" value="Ribosomal_uL15/eL18"/>
</dbReference>
<keyword evidence="1 3" id="KW-0689">Ribosomal protein</keyword>
<dbReference type="InterPro" id="IPR036227">
    <property type="entry name" value="Ribosomal_uL15/eL18_sf"/>
</dbReference>
<dbReference type="GO" id="GO:0005840">
    <property type="term" value="C:ribosome"/>
    <property type="evidence" value="ECO:0007669"/>
    <property type="project" value="UniProtKB-KW"/>
</dbReference>
<organism evidence="5 6">
    <name type="scientific">Candidatus Undinarchaeum marinum</name>
    <dbReference type="NCBI Taxonomy" id="2756141"/>
    <lineage>
        <taxon>Archaea</taxon>
        <taxon>Candidatus Undinarchaeota</taxon>
        <taxon>Candidatus Undinarchaeia</taxon>
        <taxon>Candidatus Undinarchaeales</taxon>
        <taxon>Candidatus Undinarchaeaceae</taxon>
        <taxon>Candidatus Undinarchaeum</taxon>
    </lineage>
</organism>